<dbReference type="Proteomes" id="UP001189429">
    <property type="component" value="Unassembled WGS sequence"/>
</dbReference>
<name>A0ABN9TJ51_9DINO</name>
<gene>
    <name evidence="2" type="ORF">PCOR1329_LOCUS39607</name>
</gene>
<sequence length="747" mass="79489">RTRMHVPPPPGRLDTSGHCILWCGRSVLPVSSSGRSPPVVVAVVCERRTLSVSSPRRPCPEAAGCPGAALWTGASTAAAAAGAAALTGGFLWLAPSQLGRMLGAPEAPPPPARAYGPEETSPSPPRSVAPGPAGCSSGTAWASAITATLLGAAPASEVDKPLQSEAETLDEYQAEVELPHSLDEGPRVRRLGQTIGLYAEQEEDAYQEMEKNVRAICPGLEDLNLVPDELRGIIFLVNANLDPSERATVVAGLHDWKIELVIEKLKYVWADKDLLARDSLEFDEEDLEALEAYAVDAEVYAQDARRTFTEAKKLLAEAAKNRSGYFPVVGIGQIPEKQFKDQKTIDAARPPKGKGKGIKCLICQGPHRAVDCPKRGNTGNDGNNVQMAAQGFVDAEDDDENNYGNEGNAPEEGQAGWVHEEMIGYAIIDMGASKSMIGIDLAAAIQGAIIEETGEDHVTMDYAKKTRATYAGGEKGQSIGKFGFEHPVALVEGDNKLWFDLVETKSPMFLGLDYLEKAGADLIKERSALVFADGREENLTMWRWNLWKRETKSNYLRTKGRGAKGLATLNRIKKWHLAPGALLAAVVFERCGQTVARTPLLAAALSGGDDPFVAALLTLSDAWQLVCSASGGESQAAGIWSKVAWGEPPHQAGHGQPGRRCRASGGEGGAAECFAGADAGAAATSGGAACAPPARWPESESDDDESACPRLPAASRWKEGPRPPPGPTRVQLTVPAWREADLPRPRG</sequence>
<keyword evidence="3" id="KW-1185">Reference proteome</keyword>
<evidence type="ECO:0000313" key="2">
    <source>
        <dbReference type="EMBL" id="CAK0845980.1"/>
    </source>
</evidence>
<accession>A0ABN9TJ51</accession>
<comment type="caution">
    <text evidence="2">The sequence shown here is derived from an EMBL/GenBank/DDBJ whole genome shotgun (WGS) entry which is preliminary data.</text>
</comment>
<protein>
    <submittedName>
        <fullName evidence="2">Uncharacterized protein</fullName>
    </submittedName>
</protein>
<proteinExistence type="predicted"/>
<feature type="region of interest" description="Disordered" evidence="1">
    <location>
        <begin position="102"/>
        <end position="134"/>
    </location>
</feature>
<evidence type="ECO:0000256" key="1">
    <source>
        <dbReference type="SAM" id="MobiDB-lite"/>
    </source>
</evidence>
<feature type="compositionally biased region" description="Basic and acidic residues" evidence="1">
    <location>
        <begin position="738"/>
        <end position="747"/>
    </location>
</feature>
<feature type="region of interest" description="Disordered" evidence="1">
    <location>
        <begin position="684"/>
        <end position="747"/>
    </location>
</feature>
<feature type="non-terminal residue" evidence="2">
    <location>
        <position position="1"/>
    </location>
</feature>
<reference evidence="2" key="1">
    <citation type="submission" date="2023-10" db="EMBL/GenBank/DDBJ databases">
        <authorList>
            <person name="Chen Y."/>
            <person name="Shah S."/>
            <person name="Dougan E. K."/>
            <person name="Thang M."/>
            <person name="Chan C."/>
        </authorList>
    </citation>
    <scope>NUCLEOTIDE SEQUENCE [LARGE SCALE GENOMIC DNA]</scope>
</reference>
<organism evidence="2 3">
    <name type="scientific">Prorocentrum cordatum</name>
    <dbReference type="NCBI Taxonomy" id="2364126"/>
    <lineage>
        <taxon>Eukaryota</taxon>
        <taxon>Sar</taxon>
        <taxon>Alveolata</taxon>
        <taxon>Dinophyceae</taxon>
        <taxon>Prorocentrales</taxon>
        <taxon>Prorocentraceae</taxon>
        <taxon>Prorocentrum</taxon>
    </lineage>
</organism>
<feature type="region of interest" description="Disordered" evidence="1">
    <location>
        <begin position="647"/>
        <end position="667"/>
    </location>
</feature>
<evidence type="ECO:0000313" key="3">
    <source>
        <dbReference type="Proteomes" id="UP001189429"/>
    </source>
</evidence>
<feature type="compositionally biased region" description="Low complexity" evidence="1">
    <location>
        <begin position="684"/>
        <end position="693"/>
    </location>
</feature>
<dbReference type="EMBL" id="CAUYUJ010014783">
    <property type="protein sequence ID" value="CAK0845980.1"/>
    <property type="molecule type" value="Genomic_DNA"/>
</dbReference>